<keyword evidence="2" id="KW-1185">Reference proteome</keyword>
<accession>A0ABP8MBQ5</accession>
<evidence type="ECO:0000313" key="1">
    <source>
        <dbReference type="EMBL" id="GAA4448034.1"/>
    </source>
</evidence>
<dbReference type="RefSeq" id="WP_345320133.1">
    <property type="nucleotide sequence ID" value="NZ_BAABGA010000015.1"/>
</dbReference>
<evidence type="ECO:0008006" key="3">
    <source>
        <dbReference type="Google" id="ProtNLM"/>
    </source>
</evidence>
<sequence length="152" mass="17432">MDAWNLNGVAFDQRKGFHGQTFECWKIQLAHKSSSRTFMLSRHPIDRGNLAFLRLVVTGQKNWLFKGSVFAGDRAANLMTVVGTAICNDLDVSAYLHEVLQRELDGETDWAGLAPYAWKVVAPEAIRTYRQDERCQSADRNLTRRARRRFTK</sequence>
<dbReference type="EMBL" id="BAABGA010000015">
    <property type="protein sequence ID" value="GAA4448034.1"/>
    <property type="molecule type" value="Genomic_DNA"/>
</dbReference>
<proteinExistence type="predicted"/>
<protein>
    <recommendedName>
        <fullName evidence="3">Transposase IS66 C-terminal domain-containing protein</fullName>
    </recommendedName>
</protein>
<name>A0ABP8MBQ5_9BACT</name>
<reference evidence="2" key="1">
    <citation type="journal article" date="2019" name="Int. J. Syst. Evol. Microbiol.">
        <title>The Global Catalogue of Microorganisms (GCM) 10K type strain sequencing project: providing services to taxonomists for standard genome sequencing and annotation.</title>
        <authorList>
            <consortium name="The Broad Institute Genomics Platform"/>
            <consortium name="The Broad Institute Genome Sequencing Center for Infectious Disease"/>
            <person name="Wu L."/>
            <person name="Ma J."/>
        </authorList>
    </citation>
    <scope>NUCLEOTIDE SEQUENCE [LARGE SCALE GENOMIC DNA]</scope>
    <source>
        <strain evidence="2">JCM 17759</strain>
    </source>
</reference>
<dbReference type="Proteomes" id="UP001500840">
    <property type="component" value="Unassembled WGS sequence"/>
</dbReference>
<comment type="caution">
    <text evidence="1">The sequence shown here is derived from an EMBL/GenBank/DDBJ whole genome shotgun (WGS) entry which is preliminary data.</text>
</comment>
<evidence type="ECO:0000313" key="2">
    <source>
        <dbReference type="Proteomes" id="UP001500840"/>
    </source>
</evidence>
<gene>
    <name evidence="1" type="ORF">GCM10023156_10670</name>
</gene>
<organism evidence="1 2">
    <name type="scientific">Novipirellula rosea</name>
    <dbReference type="NCBI Taxonomy" id="1031540"/>
    <lineage>
        <taxon>Bacteria</taxon>
        <taxon>Pseudomonadati</taxon>
        <taxon>Planctomycetota</taxon>
        <taxon>Planctomycetia</taxon>
        <taxon>Pirellulales</taxon>
        <taxon>Pirellulaceae</taxon>
        <taxon>Novipirellula</taxon>
    </lineage>
</organism>